<evidence type="ECO:0000256" key="2">
    <source>
        <dbReference type="SAM" id="MobiDB-lite"/>
    </source>
</evidence>
<name>A0A2A8AYX6_9BACI</name>
<reference evidence="4 5" key="1">
    <citation type="submission" date="2017-09" db="EMBL/GenBank/DDBJ databases">
        <title>Large-scale bioinformatics analysis of Bacillus genomes uncovers conserved roles of natural products in bacterial physiology.</title>
        <authorList>
            <consortium name="Agbiome Team Llc"/>
            <person name="Bleich R.M."/>
            <person name="Grubbs K.J."/>
            <person name="Santa Maria K.C."/>
            <person name="Allen S.E."/>
            <person name="Farag S."/>
            <person name="Shank E.A."/>
            <person name="Bowers A."/>
        </authorList>
    </citation>
    <scope>NUCLEOTIDE SEQUENCE [LARGE SCALE GENOMIC DNA]</scope>
    <source>
        <strain evidence="4 5">AFS010764</strain>
    </source>
</reference>
<feature type="compositionally biased region" description="Polar residues" evidence="2">
    <location>
        <begin position="20"/>
        <end position="37"/>
    </location>
</feature>
<proteinExistence type="inferred from homology"/>
<dbReference type="PANTHER" id="PTHR11552">
    <property type="entry name" value="GLUCOSE-METHANOL-CHOLINE GMC OXIDOREDUCTASE"/>
    <property type="match status" value="1"/>
</dbReference>
<feature type="region of interest" description="Disordered" evidence="2">
    <location>
        <begin position="19"/>
        <end position="38"/>
    </location>
</feature>
<dbReference type="Gene3D" id="3.50.50.60">
    <property type="entry name" value="FAD/NAD(P)-binding domain"/>
    <property type="match status" value="1"/>
</dbReference>
<dbReference type="Proteomes" id="UP000220621">
    <property type="component" value="Unassembled WGS sequence"/>
</dbReference>
<dbReference type="EMBL" id="NUDL01000409">
    <property type="protein sequence ID" value="PEM34733.1"/>
    <property type="molecule type" value="Genomic_DNA"/>
</dbReference>
<dbReference type="GO" id="GO:0016020">
    <property type="term" value="C:membrane"/>
    <property type="evidence" value="ECO:0007669"/>
    <property type="project" value="TreeGrafter"/>
</dbReference>
<comment type="similarity">
    <text evidence="1">Belongs to the GMC oxidoreductase family.</text>
</comment>
<protein>
    <recommendedName>
        <fullName evidence="3">Glucose-methanol-choline oxidoreductase C-terminal domain-containing protein</fullName>
    </recommendedName>
</protein>
<sequence length="87" mass="8961">MPAGRKALSAAITRHVESTLHVTSSAPMGPKDSSTAVTDDAGRVYGVNELFVADASLFPDVPSVATNAVVIMAAEYIATRLKASATN</sequence>
<dbReference type="AlphaFoldDB" id="A0A2A8AYX6"/>
<dbReference type="InterPro" id="IPR036188">
    <property type="entry name" value="FAD/NAD-bd_sf"/>
</dbReference>
<comment type="caution">
    <text evidence="4">The sequence shown here is derived from an EMBL/GenBank/DDBJ whole genome shotgun (WGS) entry which is preliminary data.</text>
</comment>
<dbReference type="PANTHER" id="PTHR11552:SF147">
    <property type="entry name" value="CHOLINE DEHYDROGENASE, MITOCHONDRIAL"/>
    <property type="match status" value="1"/>
</dbReference>
<dbReference type="GO" id="GO:0019285">
    <property type="term" value="P:glycine betaine biosynthetic process from choline"/>
    <property type="evidence" value="ECO:0007669"/>
    <property type="project" value="TreeGrafter"/>
</dbReference>
<dbReference type="GO" id="GO:0050660">
    <property type="term" value="F:flavin adenine dinucleotide binding"/>
    <property type="evidence" value="ECO:0007669"/>
    <property type="project" value="InterPro"/>
</dbReference>
<dbReference type="InterPro" id="IPR007867">
    <property type="entry name" value="GMC_OxRtase_C"/>
</dbReference>
<organism evidence="4 5">
    <name type="scientific">Bacillus wiedmannii</name>
    <dbReference type="NCBI Taxonomy" id="1890302"/>
    <lineage>
        <taxon>Bacteria</taxon>
        <taxon>Bacillati</taxon>
        <taxon>Bacillota</taxon>
        <taxon>Bacilli</taxon>
        <taxon>Bacillales</taxon>
        <taxon>Bacillaceae</taxon>
        <taxon>Bacillus</taxon>
        <taxon>Bacillus cereus group</taxon>
    </lineage>
</organism>
<dbReference type="SUPFAM" id="SSF51905">
    <property type="entry name" value="FAD/NAD(P)-binding domain"/>
    <property type="match status" value="1"/>
</dbReference>
<dbReference type="InterPro" id="IPR012132">
    <property type="entry name" value="GMC_OxRdtase"/>
</dbReference>
<accession>A0A2A8AYX6</accession>
<dbReference type="GO" id="GO:0008812">
    <property type="term" value="F:choline dehydrogenase activity"/>
    <property type="evidence" value="ECO:0007669"/>
    <property type="project" value="TreeGrafter"/>
</dbReference>
<evidence type="ECO:0000313" key="5">
    <source>
        <dbReference type="Proteomes" id="UP000220621"/>
    </source>
</evidence>
<dbReference type="Gene3D" id="3.30.410.40">
    <property type="match status" value="1"/>
</dbReference>
<evidence type="ECO:0000259" key="3">
    <source>
        <dbReference type="Pfam" id="PF05199"/>
    </source>
</evidence>
<evidence type="ECO:0000256" key="1">
    <source>
        <dbReference type="ARBA" id="ARBA00010790"/>
    </source>
</evidence>
<evidence type="ECO:0000313" key="4">
    <source>
        <dbReference type="EMBL" id="PEM34733.1"/>
    </source>
</evidence>
<dbReference type="Pfam" id="PF05199">
    <property type="entry name" value="GMC_oxred_C"/>
    <property type="match status" value="1"/>
</dbReference>
<gene>
    <name evidence="4" type="ORF">CN611_32755</name>
</gene>
<feature type="domain" description="Glucose-methanol-choline oxidoreductase C-terminal" evidence="3">
    <location>
        <begin position="6"/>
        <end position="74"/>
    </location>
</feature>